<proteinExistence type="predicted"/>
<comment type="caution">
    <text evidence="2">The sequence shown here is derived from an EMBL/GenBank/DDBJ whole genome shotgun (WGS) entry which is preliminary data.</text>
</comment>
<dbReference type="EMBL" id="JBBKZU010000012">
    <property type="protein sequence ID" value="MEJ8814276.1"/>
    <property type="molecule type" value="Genomic_DNA"/>
</dbReference>
<keyword evidence="3" id="KW-1185">Reference proteome</keyword>
<organism evidence="2 3">
    <name type="scientific">Variovorax ureilyticus</name>
    <dbReference type="NCBI Taxonomy" id="1836198"/>
    <lineage>
        <taxon>Bacteria</taxon>
        <taxon>Pseudomonadati</taxon>
        <taxon>Pseudomonadota</taxon>
        <taxon>Betaproteobacteria</taxon>
        <taxon>Burkholderiales</taxon>
        <taxon>Comamonadaceae</taxon>
        <taxon>Variovorax</taxon>
    </lineage>
</organism>
<accession>A0ABU8VLT6</accession>
<name>A0ABU8VLT6_9BURK</name>
<gene>
    <name evidence="2" type="ORF">WKW77_24540</name>
</gene>
<dbReference type="InterPro" id="IPR009492">
    <property type="entry name" value="TniQ"/>
</dbReference>
<dbReference type="Proteomes" id="UP001365846">
    <property type="component" value="Unassembled WGS sequence"/>
</dbReference>
<dbReference type="Pfam" id="PF06527">
    <property type="entry name" value="TniQ"/>
    <property type="match status" value="1"/>
</dbReference>
<evidence type="ECO:0000313" key="2">
    <source>
        <dbReference type="EMBL" id="MEJ8814276.1"/>
    </source>
</evidence>
<evidence type="ECO:0000313" key="3">
    <source>
        <dbReference type="Proteomes" id="UP001365846"/>
    </source>
</evidence>
<protein>
    <submittedName>
        <fullName evidence="2">TniQ family protein</fullName>
    </submittedName>
</protein>
<sequence>MMPISIPLPSDRQLVLRLAYVRGETLPSFIDRLANLYGVTLPQMLVRLGISSGCLDPLTGYGVVLAEDALRRFSFVTGLPDAQVADLLFSRYAGSVLKDFREPSPSLGAALSRHACSEWGYFKGSHLCPICLRESRGIWLSHWKLPWSFACVRHGILLLHRCPICQGRPRHGQTTGLCPISLDCVPEPILCNNARFPQTKGKARASRICACSFIELEAPKASPSTLAAQCFIDRILQNGVSPEPAPTTREFFDEMRATCALLLFTLEVEDFGHLEAPVDEAVAAHIQQRKEILERRQALPAHCRPRLPTYINGAPTDSFLMAAVVPKALEIVKARTSELVAEEIRAAADRLAAHKRRWIVANYFPLPDRVRVQIEDRLYLWTDFNHMIAARSAKAGQPGALRYEAKHIPQLFPEQEFARFRCFFDGVPEERARLFCSMVAVKLLGLPWSRVIHALDLPSSTRYLASDITVRLRRNGMYPEFALELCMWATSLSRSPDRIDYKARREALCRARDFSPARWRTLCQQAGVSRGRPHGRSRYAAAWMWADATSGDWRQSPASKATRGCLRRRSKYKAMVERIMPAMEAVLRAEGKRRIEEYARARGESLA</sequence>
<reference evidence="2 3" key="1">
    <citation type="submission" date="2024-03" db="EMBL/GenBank/DDBJ databases">
        <title>Novel species of the genus Variovorax.</title>
        <authorList>
            <person name="Liu Q."/>
            <person name="Xin Y.-H."/>
        </authorList>
    </citation>
    <scope>NUCLEOTIDE SEQUENCE [LARGE SCALE GENOMIC DNA]</scope>
    <source>
        <strain evidence="2 3">KACC 18899</strain>
    </source>
</reference>
<feature type="domain" description="TniQ" evidence="1">
    <location>
        <begin position="16"/>
        <end position="158"/>
    </location>
</feature>
<evidence type="ECO:0000259" key="1">
    <source>
        <dbReference type="Pfam" id="PF06527"/>
    </source>
</evidence>
<dbReference type="RefSeq" id="WP_340359508.1">
    <property type="nucleotide sequence ID" value="NZ_JBBKZU010000012.1"/>
</dbReference>